<keyword evidence="3" id="KW-1185">Reference proteome</keyword>
<gene>
    <name evidence="2" type="ORF">LK09_11670</name>
</gene>
<feature type="transmembrane region" description="Helical" evidence="1">
    <location>
        <begin position="12"/>
        <end position="34"/>
    </location>
</feature>
<accession>A0A0B2A6P1</accession>
<evidence type="ECO:0000313" key="3">
    <source>
        <dbReference type="Proteomes" id="UP000031030"/>
    </source>
</evidence>
<reference evidence="2 3" key="1">
    <citation type="submission" date="2014-11" db="EMBL/GenBank/DDBJ databases">
        <title>Genome sequence of Microbacterium mangrovi MUSC 115(T).</title>
        <authorList>
            <person name="Lee L.-H."/>
        </authorList>
    </citation>
    <scope>NUCLEOTIDE SEQUENCE [LARGE SCALE GENOMIC DNA]</scope>
    <source>
        <strain evidence="2 3">MUSC 115</strain>
    </source>
</reference>
<dbReference type="STRING" id="1348253.LK09_11670"/>
<dbReference type="AlphaFoldDB" id="A0A0B2A6P1"/>
<name>A0A0B2A6P1_9MICO</name>
<protein>
    <submittedName>
        <fullName evidence="2">Bacitracin resistance protein</fullName>
    </submittedName>
</protein>
<sequence length="119" mass="12725">MTEQDSAVARRGSVMPVWLVFTIAGVLGLFYAFVVWNAVTLLVFQAGGRLGLNGLGWFVLLFAIVFPIAAYAGAFALGWRRRAGEFVLILVTGLALVACFWLSILAYAYAFGAGLLGSS</sequence>
<dbReference type="Proteomes" id="UP000031030">
    <property type="component" value="Unassembled WGS sequence"/>
</dbReference>
<keyword evidence="1" id="KW-0472">Membrane</keyword>
<proteinExistence type="predicted"/>
<evidence type="ECO:0000256" key="1">
    <source>
        <dbReference type="SAM" id="Phobius"/>
    </source>
</evidence>
<organism evidence="2 3">
    <name type="scientific">Microbacterium mangrovi</name>
    <dbReference type="NCBI Taxonomy" id="1348253"/>
    <lineage>
        <taxon>Bacteria</taxon>
        <taxon>Bacillati</taxon>
        <taxon>Actinomycetota</taxon>
        <taxon>Actinomycetes</taxon>
        <taxon>Micrococcales</taxon>
        <taxon>Microbacteriaceae</taxon>
        <taxon>Microbacterium</taxon>
    </lineage>
</organism>
<keyword evidence="1" id="KW-0812">Transmembrane</keyword>
<keyword evidence="1" id="KW-1133">Transmembrane helix</keyword>
<evidence type="ECO:0000313" key="2">
    <source>
        <dbReference type="EMBL" id="KHK97423.1"/>
    </source>
</evidence>
<dbReference type="EMBL" id="JTDK01000010">
    <property type="protein sequence ID" value="KHK97423.1"/>
    <property type="molecule type" value="Genomic_DNA"/>
</dbReference>
<feature type="transmembrane region" description="Helical" evidence="1">
    <location>
        <begin position="54"/>
        <end position="79"/>
    </location>
</feature>
<comment type="caution">
    <text evidence="2">The sequence shown here is derived from an EMBL/GenBank/DDBJ whole genome shotgun (WGS) entry which is preliminary data.</text>
</comment>
<feature type="transmembrane region" description="Helical" evidence="1">
    <location>
        <begin position="86"/>
        <end position="110"/>
    </location>
</feature>
<dbReference type="RefSeq" id="WP_039399423.1">
    <property type="nucleotide sequence ID" value="NZ_JTDK01000010.1"/>
</dbReference>